<dbReference type="Proteomes" id="UP000253204">
    <property type="component" value="Unassembled WGS sequence"/>
</dbReference>
<sequence length="101" mass="11086">MDINQTRPVIVLNTLSTSGHCAWFTDDVFNGDSGCSGAGYASLVEAAEAAEDACEPNELMKCDVSDLSYLGDEYSQYSDTERGDKINQHRIPYADWIAAKR</sequence>
<gene>
    <name evidence="1" type="ORF">DU506_00620</name>
</gene>
<keyword evidence="2" id="KW-1185">Reference proteome</keyword>
<dbReference type="EMBL" id="QPIJ01000001">
    <property type="protein sequence ID" value="RCV93690.1"/>
    <property type="molecule type" value="Genomic_DNA"/>
</dbReference>
<reference evidence="1 2" key="1">
    <citation type="submission" date="2018-07" db="EMBL/GenBank/DDBJ databases">
        <title>Halomonas rutogse sp. nov., isolated from Lake TangqianCo on Tibetan Plateau.</title>
        <authorList>
            <person name="Lu H."/>
            <person name="Xing P."/>
            <person name="Wu Q."/>
        </authorList>
    </citation>
    <scope>NUCLEOTIDE SEQUENCE [LARGE SCALE GENOMIC DNA]</scope>
    <source>
        <strain evidence="1 2">TQ8S</strain>
    </source>
</reference>
<accession>A0A368U9B1</accession>
<proteinExistence type="predicted"/>
<dbReference type="AlphaFoldDB" id="A0A368U9B1"/>
<evidence type="ECO:0000313" key="1">
    <source>
        <dbReference type="EMBL" id="RCV93690.1"/>
    </source>
</evidence>
<dbReference type="RefSeq" id="WP_114485018.1">
    <property type="nucleotide sequence ID" value="NZ_CBCSHM010000005.1"/>
</dbReference>
<organism evidence="1 2">
    <name type="scientific">Vreelandella rituensis</name>
    <dbReference type="NCBI Taxonomy" id="2282306"/>
    <lineage>
        <taxon>Bacteria</taxon>
        <taxon>Pseudomonadati</taxon>
        <taxon>Pseudomonadota</taxon>
        <taxon>Gammaproteobacteria</taxon>
        <taxon>Oceanospirillales</taxon>
        <taxon>Halomonadaceae</taxon>
        <taxon>Vreelandella</taxon>
    </lineage>
</organism>
<protein>
    <submittedName>
        <fullName evidence="1">Uncharacterized protein</fullName>
    </submittedName>
</protein>
<comment type="caution">
    <text evidence="1">The sequence shown here is derived from an EMBL/GenBank/DDBJ whole genome shotgun (WGS) entry which is preliminary data.</text>
</comment>
<name>A0A368U9B1_9GAMM</name>
<evidence type="ECO:0000313" key="2">
    <source>
        <dbReference type="Proteomes" id="UP000253204"/>
    </source>
</evidence>